<evidence type="ECO:0000313" key="3">
    <source>
        <dbReference type="Proteomes" id="UP001489004"/>
    </source>
</evidence>
<sequence length="80" mass="8203">MASHSFFLVTLCLVALAGHTAQCRRLSEVAAATAPAPAPVSSSLGANFYAAPAGSKCSLLSRCGPQQYLLPLQLTLAVTI</sequence>
<organism evidence="2 3">
    <name type="scientific">[Myrmecia] bisecta</name>
    <dbReference type="NCBI Taxonomy" id="41462"/>
    <lineage>
        <taxon>Eukaryota</taxon>
        <taxon>Viridiplantae</taxon>
        <taxon>Chlorophyta</taxon>
        <taxon>core chlorophytes</taxon>
        <taxon>Trebouxiophyceae</taxon>
        <taxon>Trebouxiales</taxon>
        <taxon>Trebouxiaceae</taxon>
        <taxon>Myrmecia</taxon>
    </lineage>
</organism>
<feature type="signal peptide" evidence="1">
    <location>
        <begin position="1"/>
        <end position="23"/>
    </location>
</feature>
<name>A0AAW1QA61_9CHLO</name>
<feature type="chain" id="PRO_5043430218" evidence="1">
    <location>
        <begin position="24"/>
        <end position="80"/>
    </location>
</feature>
<evidence type="ECO:0000256" key="1">
    <source>
        <dbReference type="SAM" id="SignalP"/>
    </source>
</evidence>
<keyword evidence="1" id="KW-0732">Signal</keyword>
<gene>
    <name evidence="2" type="ORF">WJX72_010620</name>
</gene>
<evidence type="ECO:0000313" key="2">
    <source>
        <dbReference type="EMBL" id="KAK9817169.1"/>
    </source>
</evidence>
<keyword evidence="3" id="KW-1185">Reference proteome</keyword>
<proteinExistence type="predicted"/>
<dbReference type="AlphaFoldDB" id="A0AAW1QA61"/>
<accession>A0AAW1QA61</accession>
<reference evidence="2 3" key="1">
    <citation type="journal article" date="2024" name="Nat. Commun.">
        <title>Phylogenomics reveals the evolutionary origins of lichenization in chlorophyte algae.</title>
        <authorList>
            <person name="Puginier C."/>
            <person name="Libourel C."/>
            <person name="Otte J."/>
            <person name="Skaloud P."/>
            <person name="Haon M."/>
            <person name="Grisel S."/>
            <person name="Petersen M."/>
            <person name="Berrin J.G."/>
            <person name="Delaux P.M."/>
            <person name="Dal Grande F."/>
            <person name="Keller J."/>
        </authorList>
    </citation>
    <scope>NUCLEOTIDE SEQUENCE [LARGE SCALE GENOMIC DNA]</scope>
    <source>
        <strain evidence="2 3">SAG 2043</strain>
    </source>
</reference>
<protein>
    <submittedName>
        <fullName evidence="2">Uncharacterized protein</fullName>
    </submittedName>
</protein>
<dbReference type="Proteomes" id="UP001489004">
    <property type="component" value="Unassembled WGS sequence"/>
</dbReference>
<dbReference type="EMBL" id="JALJOR010000005">
    <property type="protein sequence ID" value="KAK9817169.1"/>
    <property type="molecule type" value="Genomic_DNA"/>
</dbReference>
<comment type="caution">
    <text evidence="2">The sequence shown here is derived from an EMBL/GenBank/DDBJ whole genome shotgun (WGS) entry which is preliminary data.</text>
</comment>